<dbReference type="EMBL" id="DWZD01000039">
    <property type="protein sequence ID" value="HJA79123.1"/>
    <property type="molecule type" value="Genomic_DNA"/>
</dbReference>
<proteinExistence type="predicted"/>
<evidence type="ECO:0000313" key="2">
    <source>
        <dbReference type="EMBL" id="HJA79123.1"/>
    </source>
</evidence>
<name>A0A9D2KQM2_9BACT</name>
<dbReference type="InterPro" id="IPR027417">
    <property type="entry name" value="P-loop_NTPase"/>
</dbReference>
<dbReference type="GO" id="GO:0016740">
    <property type="term" value="F:transferase activity"/>
    <property type="evidence" value="ECO:0007669"/>
    <property type="project" value="UniProtKB-KW"/>
</dbReference>
<protein>
    <submittedName>
        <fullName evidence="2">Glycosyl transferase family 1</fullName>
    </submittedName>
</protein>
<accession>A0A9D2KQM2</accession>
<feature type="region of interest" description="Disordered" evidence="1">
    <location>
        <begin position="240"/>
        <end position="261"/>
    </location>
</feature>
<reference evidence="2" key="2">
    <citation type="submission" date="2021-04" db="EMBL/GenBank/DDBJ databases">
        <authorList>
            <person name="Gilroy R."/>
        </authorList>
    </citation>
    <scope>NUCLEOTIDE SEQUENCE</scope>
    <source>
        <strain evidence="2">5032</strain>
    </source>
</reference>
<comment type="caution">
    <text evidence="2">The sequence shown here is derived from an EMBL/GenBank/DDBJ whole genome shotgun (WGS) entry which is preliminary data.</text>
</comment>
<gene>
    <name evidence="2" type="ORF">H9784_06070</name>
</gene>
<reference evidence="2" key="1">
    <citation type="journal article" date="2021" name="PeerJ">
        <title>Extensive microbial diversity within the chicken gut microbiome revealed by metagenomics and culture.</title>
        <authorList>
            <person name="Gilroy R."/>
            <person name="Ravi A."/>
            <person name="Getino M."/>
            <person name="Pursley I."/>
            <person name="Horton D.L."/>
            <person name="Alikhan N.F."/>
            <person name="Baker D."/>
            <person name="Gharbi K."/>
            <person name="Hall N."/>
            <person name="Watson M."/>
            <person name="Adriaenssens E.M."/>
            <person name="Foster-Nyarko E."/>
            <person name="Jarju S."/>
            <person name="Secka A."/>
            <person name="Antonio M."/>
            <person name="Oren A."/>
            <person name="Chaudhuri R.R."/>
            <person name="La Ragione R."/>
            <person name="Hildebrand F."/>
            <person name="Pallen M.J."/>
        </authorList>
    </citation>
    <scope>NUCLEOTIDE SEQUENCE</scope>
    <source>
        <strain evidence="2">5032</strain>
    </source>
</reference>
<sequence>MNTCDSRLLALVLGMHRSGTSAMARALPVLGISLGDHLIPAHPCNPKGFFEDADINAGNATLLKALGTGWEYPVSFRDRQADLRRFAAGEYGQAALTLLRDKFRAADALAEGQGLPLPAPLAFKEPRMSRLMAFWRPLMLAADCAPHVCLALRHPAHVAASLTARNGFPAAQGWRLWLHHTLDALEGSLGLPVLVWDYDTLLAAPERQIRRLAQWLGRPVDEAALRVFCDNFLDRGLRHHAARPASAPPPPATTQSGLRPEDMLPGEREILLAEDMYRFLRAAALDSDDIMAPNLPRRLARWRTALEALPPCPAATARGLLGAGA</sequence>
<evidence type="ECO:0000256" key="1">
    <source>
        <dbReference type="SAM" id="MobiDB-lite"/>
    </source>
</evidence>
<evidence type="ECO:0000313" key="3">
    <source>
        <dbReference type="Proteomes" id="UP000823821"/>
    </source>
</evidence>
<dbReference type="SUPFAM" id="SSF52540">
    <property type="entry name" value="P-loop containing nucleoside triphosphate hydrolases"/>
    <property type="match status" value="1"/>
</dbReference>
<organism evidence="2 3">
    <name type="scientific">Candidatus Desulfovibrio intestinavium</name>
    <dbReference type="NCBI Taxonomy" id="2838534"/>
    <lineage>
        <taxon>Bacteria</taxon>
        <taxon>Pseudomonadati</taxon>
        <taxon>Thermodesulfobacteriota</taxon>
        <taxon>Desulfovibrionia</taxon>
        <taxon>Desulfovibrionales</taxon>
        <taxon>Desulfovibrionaceae</taxon>
        <taxon>Desulfovibrio</taxon>
    </lineage>
</organism>
<dbReference type="AlphaFoldDB" id="A0A9D2KQM2"/>
<dbReference type="Gene3D" id="3.40.50.300">
    <property type="entry name" value="P-loop containing nucleotide triphosphate hydrolases"/>
    <property type="match status" value="1"/>
</dbReference>
<dbReference type="Proteomes" id="UP000823821">
    <property type="component" value="Unassembled WGS sequence"/>
</dbReference>
<keyword evidence="2" id="KW-0808">Transferase</keyword>